<keyword evidence="1" id="KW-0472">Membrane</keyword>
<feature type="transmembrane region" description="Helical" evidence="1">
    <location>
        <begin position="322"/>
        <end position="344"/>
    </location>
</feature>
<proteinExistence type="predicted"/>
<dbReference type="InterPro" id="IPR020846">
    <property type="entry name" value="MFS_dom"/>
</dbReference>
<dbReference type="Gene3D" id="3.30.300.30">
    <property type="match status" value="1"/>
</dbReference>
<feature type="transmembrane region" description="Helical" evidence="1">
    <location>
        <begin position="233"/>
        <end position="256"/>
    </location>
</feature>
<dbReference type="CDD" id="cd06173">
    <property type="entry name" value="MFS_MefA_like"/>
    <property type="match status" value="1"/>
</dbReference>
<evidence type="ECO:0000256" key="1">
    <source>
        <dbReference type="SAM" id="Phobius"/>
    </source>
</evidence>
<dbReference type="NCBIfam" id="NF006386">
    <property type="entry name" value="PRK08633.1"/>
    <property type="match status" value="1"/>
</dbReference>
<dbReference type="SUPFAM" id="SSF56801">
    <property type="entry name" value="Acetyl-CoA synthetase-like"/>
    <property type="match status" value="1"/>
</dbReference>
<feature type="transmembrane region" description="Helical" evidence="1">
    <location>
        <begin position="86"/>
        <end position="107"/>
    </location>
</feature>
<feature type="transmembrane region" description="Helical" evidence="1">
    <location>
        <begin position="12"/>
        <end position="37"/>
    </location>
</feature>
<feature type="transmembrane region" description="Helical" evidence="1">
    <location>
        <begin position="152"/>
        <end position="170"/>
    </location>
</feature>
<dbReference type="PROSITE" id="PS00455">
    <property type="entry name" value="AMP_BINDING"/>
    <property type="match status" value="1"/>
</dbReference>
<dbReference type="PROSITE" id="PS50850">
    <property type="entry name" value="MFS"/>
    <property type="match status" value="1"/>
</dbReference>
<dbReference type="InterPro" id="IPR045851">
    <property type="entry name" value="AMP-bd_C_sf"/>
</dbReference>
<dbReference type="SUPFAM" id="SSF103473">
    <property type="entry name" value="MFS general substrate transporter"/>
    <property type="match status" value="1"/>
</dbReference>
<feature type="transmembrane region" description="Helical" evidence="1">
    <location>
        <begin position="182"/>
        <end position="202"/>
    </location>
</feature>
<dbReference type="GO" id="GO:0031956">
    <property type="term" value="F:medium-chain fatty acid-CoA ligase activity"/>
    <property type="evidence" value="ECO:0007669"/>
    <property type="project" value="TreeGrafter"/>
</dbReference>
<reference evidence="3" key="1">
    <citation type="submission" date="2018-05" db="EMBL/GenBank/DDBJ databases">
        <authorList>
            <person name="Lanie J.A."/>
            <person name="Ng W.-L."/>
            <person name="Kazmierczak K.M."/>
            <person name="Andrzejewski T.M."/>
            <person name="Davidsen T.M."/>
            <person name="Wayne K.J."/>
            <person name="Tettelin H."/>
            <person name="Glass J.I."/>
            <person name="Rusch D."/>
            <person name="Podicherti R."/>
            <person name="Tsui H.-C.T."/>
            <person name="Winkler M.E."/>
        </authorList>
    </citation>
    <scope>NUCLEOTIDE SEQUENCE</scope>
</reference>
<dbReference type="InterPro" id="IPR011701">
    <property type="entry name" value="MFS"/>
</dbReference>
<name>A0A381Y2X6_9ZZZZ</name>
<dbReference type="PANTHER" id="PTHR43201:SF32">
    <property type="entry name" value="2-SUCCINYLBENZOATE--COA LIGASE, CHLOROPLASTIC_PEROXISOMAL"/>
    <property type="match status" value="1"/>
</dbReference>
<dbReference type="PANTHER" id="PTHR43201">
    <property type="entry name" value="ACYL-COA SYNTHETASE"/>
    <property type="match status" value="1"/>
</dbReference>
<evidence type="ECO:0000313" key="3">
    <source>
        <dbReference type="EMBL" id="SVA71021.1"/>
    </source>
</evidence>
<feature type="transmembrane region" description="Helical" evidence="1">
    <location>
        <begin position="356"/>
        <end position="381"/>
    </location>
</feature>
<dbReference type="Pfam" id="PF00501">
    <property type="entry name" value="AMP-binding"/>
    <property type="match status" value="1"/>
</dbReference>
<keyword evidence="1" id="KW-0812">Transmembrane</keyword>
<organism evidence="3">
    <name type="scientific">marine metagenome</name>
    <dbReference type="NCBI Taxonomy" id="408172"/>
    <lineage>
        <taxon>unclassified sequences</taxon>
        <taxon>metagenomes</taxon>
        <taxon>ecological metagenomes</taxon>
    </lineage>
</organism>
<dbReference type="SUPFAM" id="SSF69593">
    <property type="entry name" value="Glycerol-3-phosphate (1)-acyltransferase"/>
    <property type="match status" value="1"/>
</dbReference>
<dbReference type="InterPro" id="IPR036259">
    <property type="entry name" value="MFS_trans_sf"/>
</dbReference>
<dbReference type="CDD" id="cd07989">
    <property type="entry name" value="LPLAT_AGPAT-like"/>
    <property type="match status" value="1"/>
</dbReference>
<accession>A0A381Y2X6</accession>
<dbReference type="InterPro" id="IPR042099">
    <property type="entry name" value="ANL_N_sf"/>
</dbReference>
<dbReference type="InterPro" id="IPR002123">
    <property type="entry name" value="Plipid/glycerol_acylTrfase"/>
</dbReference>
<feature type="transmembrane region" description="Helical" evidence="1">
    <location>
        <begin position="297"/>
        <end position="316"/>
    </location>
</feature>
<dbReference type="GO" id="GO:0022857">
    <property type="term" value="F:transmembrane transporter activity"/>
    <property type="evidence" value="ECO:0007669"/>
    <property type="project" value="InterPro"/>
</dbReference>
<dbReference type="EMBL" id="UINC01017208">
    <property type="protein sequence ID" value="SVA71021.1"/>
    <property type="molecule type" value="Genomic_DNA"/>
</dbReference>
<dbReference type="GO" id="GO:0016746">
    <property type="term" value="F:acyltransferase activity"/>
    <property type="evidence" value="ECO:0007669"/>
    <property type="project" value="InterPro"/>
</dbReference>
<dbReference type="Gene3D" id="3.40.50.12780">
    <property type="entry name" value="N-terminal domain of ligase-like"/>
    <property type="match status" value="1"/>
</dbReference>
<dbReference type="Pfam" id="PF07690">
    <property type="entry name" value="MFS_1"/>
    <property type="match status" value="1"/>
</dbReference>
<dbReference type="InterPro" id="IPR000873">
    <property type="entry name" value="AMP-dep_synth/lig_dom"/>
</dbReference>
<feature type="transmembrane region" description="Helical" evidence="1">
    <location>
        <begin position="387"/>
        <end position="404"/>
    </location>
</feature>
<dbReference type="Pfam" id="PF01553">
    <property type="entry name" value="Acyltransferase"/>
    <property type="match status" value="1"/>
</dbReference>
<dbReference type="InterPro" id="IPR020845">
    <property type="entry name" value="AMP-binding_CS"/>
</dbReference>
<sequence>MEGNTRAKHPLRGLLLAQFLGAFNDNALKVFVALMAMRNLALTPGTVAFAAASQVEATKAFVALTLPLMLVSLPAAMVADRFSKRTVIVGMKFLEILLMGAVGYSLYRYPEDATLPFMILACMGAQSALFSPAKMGILPEVLPEERLSLGNGLLQMWTMLAIIIGTAAAGPFSDLFGATRPWIVGSILAVLALIGFAASLTVPHVPAARSKSDEGGTFRGAGKAIRKDRTLRLVIMGAAYLWGIASLLGQNILVYAKATLELSDTLSSLPLAVLGIGIAIGSVLAGKLSAGKVELGLIPAGAVGMALVTLAMAIWAPQIIGTLIVMILLGVSGGLIIVPIHALIQWHAPPERRGAVIALANILISAAILAGSLGAFGLAVAGVSPRGIMLAAGLVVAAGTYWSLHLLPEAFLRLGFVLVSHTVYKLRVAHPERVPHDGPALLIPNHVSFVDGLIMLASSDRPIRFVIDARYYNMRLLNPFLTLLRAVPMPLGAGPKPLLRALRDAGKLLDEGEVVCIFPEGQITRTGMLGSFQRGFQRIVGDRDVPIIPVAIDRVWGSIFSRSGGRFVTKMPRQVPYPITVAFGEPLPAGMEIHKARAAVRELATEAWKLRKPDSHPLYARFIRTARRRPWYFSMADASRPKVSRFATVVGSIALGRVLKSRWEGQQRVGILLPPSIGGALVNFAAAIAGRTSVNLNYTSGKLGLESACDQAELKTVVTSRRFITNANLELPENIEPIWIEDLETEINGRTKMVAAMVALFAPLRTIEKVCGSIGRPGPDDVATIIFSSGSTGDPKGVQLTQFNLESNVEAAAQVIQCGPGDVMLGILPFFHSFGYMATLWLPVHNGLGVVYHPNPMDAGGVGALAQSYKATILIATPTLLQLYARRCEPRQFGSLRLVIGGAEKLPAALAQMFEDTFGLPVYEGYGATEASPGIALNFPGYRATGYYQPGARRGTVGQPLPGVSVRIRDSESGQLLKPGESGMILVNGPNIMAGYLKRPDLTEKAMDGAWYVTGDIGMVDEDGFLTITDRLARFSKIGGEMVPHGVIEEKLHEAIVQEEKVFAVTSVPDNRRGERIVVLHTIDPEELPGVLERLQTMGLPNLFIPKKDDFIEVDKLPILGTGKTDLRVVKKTAMDSFKVQL</sequence>
<gene>
    <name evidence="3" type="ORF">METZ01_LOCUS123875</name>
</gene>
<keyword evidence="1" id="KW-1133">Transmembrane helix</keyword>
<protein>
    <recommendedName>
        <fullName evidence="2">Major facilitator superfamily (MFS) profile domain-containing protein</fullName>
    </recommendedName>
</protein>
<feature type="transmembrane region" description="Helical" evidence="1">
    <location>
        <begin position="57"/>
        <end position="79"/>
    </location>
</feature>
<dbReference type="GO" id="GO:0006631">
    <property type="term" value="P:fatty acid metabolic process"/>
    <property type="evidence" value="ECO:0007669"/>
    <property type="project" value="TreeGrafter"/>
</dbReference>
<feature type="domain" description="Major facilitator superfamily (MFS) profile" evidence="2">
    <location>
        <begin position="10"/>
        <end position="411"/>
    </location>
</feature>
<dbReference type="Gene3D" id="1.20.1250.20">
    <property type="entry name" value="MFS general substrate transporter like domains"/>
    <property type="match status" value="1"/>
</dbReference>
<dbReference type="AlphaFoldDB" id="A0A381Y2X6"/>
<feature type="transmembrane region" description="Helical" evidence="1">
    <location>
        <begin position="268"/>
        <end position="285"/>
    </location>
</feature>
<evidence type="ECO:0000259" key="2">
    <source>
        <dbReference type="PROSITE" id="PS50850"/>
    </source>
</evidence>
<dbReference type="SMART" id="SM00563">
    <property type="entry name" value="PlsC"/>
    <property type="match status" value="1"/>
</dbReference>